<evidence type="ECO:0000313" key="2">
    <source>
        <dbReference type="Proteomes" id="UP000559027"/>
    </source>
</evidence>
<gene>
    <name evidence="1" type="ORF">D9756_005073</name>
</gene>
<name>A0A8H5LKY9_9AGAR</name>
<comment type="caution">
    <text evidence="1">The sequence shown here is derived from an EMBL/GenBank/DDBJ whole genome shotgun (WGS) entry which is preliminary data.</text>
</comment>
<dbReference type="OrthoDB" id="3157337at2759"/>
<organism evidence="1 2">
    <name type="scientific">Leucocoprinus leucothites</name>
    <dbReference type="NCBI Taxonomy" id="201217"/>
    <lineage>
        <taxon>Eukaryota</taxon>
        <taxon>Fungi</taxon>
        <taxon>Dikarya</taxon>
        <taxon>Basidiomycota</taxon>
        <taxon>Agaricomycotina</taxon>
        <taxon>Agaricomycetes</taxon>
        <taxon>Agaricomycetidae</taxon>
        <taxon>Agaricales</taxon>
        <taxon>Agaricineae</taxon>
        <taxon>Agaricaceae</taxon>
        <taxon>Leucocoprinus</taxon>
    </lineage>
</organism>
<evidence type="ECO:0000313" key="1">
    <source>
        <dbReference type="EMBL" id="KAF5360938.1"/>
    </source>
</evidence>
<reference evidence="1 2" key="1">
    <citation type="journal article" date="2020" name="ISME J.">
        <title>Uncovering the hidden diversity of litter-decomposition mechanisms in mushroom-forming fungi.</title>
        <authorList>
            <person name="Floudas D."/>
            <person name="Bentzer J."/>
            <person name="Ahren D."/>
            <person name="Johansson T."/>
            <person name="Persson P."/>
            <person name="Tunlid A."/>
        </authorList>
    </citation>
    <scope>NUCLEOTIDE SEQUENCE [LARGE SCALE GENOMIC DNA]</scope>
    <source>
        <strain evidence="1 2">CBS 146.42</strain>
    </source>
</reference>
<accession>A0A8H5LKY9</accession>
<dbReference type="Proteomes" id="UP000559027">
    <property type="component" value="Unassembled WGS sequence"/>
</dbReference>
<dbReference type="AlphaFoldDB" id="A0A8H5LKY9"/>
<proteinExistence type="predicted"/>
<keyword evidence="2" id="KW-1185">Reference proteome</keyword>
<dbReference type="EMBL" id="JAACJO010000003">
    <property type="protein sequence ID" value="KAF5360938.1"/>
    <property type="molecule type" value="Genomic_DNA"/>
</dbReference>
<protein>
    <submittedName>
        <fullName evidence="1">Uncharacterized protein</fullName>
    </submittedName>
</protein>
<sequence length="94" mass="10577">MSRVETVLIENSMHGGTQTIDTPVENSTNEEAGMDVKPVENTPKEEAMDAAVENSTNEFTTNNFVRDDNYYFEDGSAVLLVEDRHFKVTLTFQL</sequence>